<protein>
    <submittedName>
        <fullName evidence="1">Uncharacterized protein</fullName>
    </submittedName>
</protein>
<reference evidence="1 2" key="1">
    <citation type="submission" date="2017-01" db="EMBL/GenBank/DDBJ databases">
        <authorList>
            <person name="Mah S.A."/>
            <person name="Swanson W.J."/>
            <person name="Moy G.W."/>
            <person name="Vacquier V.D."/>
        </authorList>
    </citation>
    <scope>NUCLEOTIDE SEQUENCE [LARGE SCALE GENOMIC DNA]</scope>
    <source>
        <strain evidence="1 2">DSM 22694</strain>
    </source>
</reference>
<dbReference type="STRING" id="1484693.RS694_04615"/>
<dbReference type="AlphaFoldDB" id="A0A1P8K790"/>
<organism evidence="1 2">
    <name type="scientific">Rhodoferax saidenbachensis</name>
    <dbReference type="NCBI Taxonomy" id="1484693"/>
    <lineage>
        <taxon>Bacteria</taxon>
        <taxon>Pseudomonadati</taxon>
        <taxon>Pseudomonadota</taxon>
        <taxon>Betaproteobacteria</taxon>
        <taxon>Burkholderiales</taxon>
        <taxon>Comamonadaceae</taxon>
        <taxon>Rhodoferax</taxon>
    </lineage>
</organism>
<proteinExistence type="predicted"/>
<evidence type="ECO:0000313" key="2">
    <source>
        <dbReference type="Proteomes" id="UP000186110"/>
    </source>
</evidence>
<dbReference type="RefSeq" id="WP_029705500.1">
    <property type="nucleotide sequence ID" value="NZ_CP019239.1"/>
</dbReference>
<dbReference type="EMBL" id="CP019239">
    <property type="protein sequence ID" value="APW41892.1"/>
    <property type="molecule type" value="Genomic_DNA"/>
</dbReference>
<dbReference type="KEGG" id="rsb:RS694_04615"/>
<gene>
    <name evidence="1" type="ORF">RS694_04615</name>
</gene>
<accession>A0A1P8K790</accession>
<dbReference type="Proteomes" id="UP000186110">
    <property type="component" value="Chromosome"/>
</dbReference>
<evidence type="ECO:0000313" key="1">
    <source>
        <dbReference type="EMBL" id="APW41892.1"/>
    </source>
</evidence>
<name>A0A1P8K790_9BURK</name>
<keyword evidence="2" id="KW-1185">Reference proteome</keyword>
<sequence>MSTTSSELLNIMSVRLSMIESGVTNPHPVVVGATRLLVERLNALPPGEAVQITYTENPLHAKYIRQSTGEVLAEIQLPHDI</sequence>